<keyword evidence="2" id="KW-1185">Reference proteome</keyword>
<dbReference type="Proteomes" id="UP000724149">
    <property type="component" value="Unassembled WGS sequence"/>
</dbReference>
<accession>A0ABS2GN91</accession>
<protein>
    <submittedName>
        <fullName evidence="1">Uncharacterized protein</fullName>
    </submittedName>
</protein>
<evidence type="ECO:0000313" key="1">
    <source>
        <dbReference type="EMBL" id="MBM6923882.1"/>
    </source>
</evidence>
<organism evidence="1 2">
    <name type="scientific">Hydrogenoanaerobacterium saccharovorans</name>
    <dbReference type="NCBI Taxonomy" id="474960"/>
    <lineage>
        <taxon>Bacteria</taxon>
        <taxon>Bacillati</taxon>
        <taxon>Bacillota</taxon>
        <taxon>Clostridia</taxon>
        <taxon>Eubacteriales</taxon>
        <taxon>Oscillospiraceae</taxon>
        <taxon>Hydrogenoanaerobacterium</taxon>
    </lineage>
</organism>
<dbReference type="RefSeq" id="WP_177502387.1">
    <property type="nucleotide sequence ID" value="NZ_JACSNR010000009.1"/>
</dbReference>
<sequence>MMAALYDLREELTALLRQGLPDAAVTGEYPGEGRRYPQTVPAVAVGIAEAALQKLDYLGEQDAGEQSGRRWETRFQLELSAPRRSGAGELYRLFDQVSGLLLTYGSRYGLQEVDCGRAEYIRERDCFALTCTALCVLEETETQPGTAITGFEVTRRSD</sequence>
<comment type="caution">
    <text evidence="1">The sequence shown here is derived from an EMBL/GenBank/DDBJ whole genome shotgun (WGS) entry which is preliminary data.</text>
</comment>
<proteinExistence type="predicted"/>
<gene>
    <name evidence="1" type="ORF">H9X81_09315</name>
</gene>
<evidence type="ECO:0000313" key="2">
    <source>
        <dbReference type="Proteomes" id="UP000724149"/>
    </source>
</evidence>
<name>A0ABS2GN91_9FIRM</name>
<reference evidence="1 2" key="1">
    <citation type="journal article" date="2021" name="Sci. Rep.">
        <title>The distribution of antibiotic resistance genes in chicken gut microbiota commensals.</title>
        <authorList>
            <person name="Juricova H."/>
            <person name="Matiasovicova J."/>
            <person name="Kubasova T."/>
            <person name="Cejkova D."/>
            <person name="Rychlik I."/>
        </authorList>
    </citation>
    <scope>NUCLEOTIDE SEQUENCE [LARGE SCALE GENOMIC DNA]</scope>
    <source>
        <strain evidence="1 2">An564</strain>
    </source>
</reference>
<dbReference type="EMBL" id="JACSNR010000009">
    <property type="protein sequence ID" value="MBM6923882.1"/>
    <property type="molecule type" value="Genomic_DNA"/>
</dbReference>